<proteinExistence type="inferred from homology"/>
<organism evidence="27 28">
    <name type="scientific">Xiphophorus couchianus</name>
    <name type="common">Monterrey platyfish</name>
    <dbReference type="NCBI Taxonomy" id="32473"/>
    <lineage>
        <taxon>Eukaryota</taxon>
        <taxon>Metazoa</taxon>
        <taxon>Chordata</taxon>
        <taxon>Craniata</taxon>
        <taxon>Vertebrata</taxon>
        <taxon>Euteleostomi</taxon>
        <taxon>Actinopterygii</taxon>
        <taxon>Neopterygii</taxon>
        <taxon>Teleostei</taxon>
        <taxon>Neoteleostei</taxon>
        <taxon>Acanthomorphata</taxon>
        <taxon>Ovalentaria</taxon>
        <taxon>Atherinomorphae</taxon>
        <taxon>Cyprinodontiformes</taxon>
        <taxon>Poeciliidae</taxon>
        <taxon>Poeciliinae</taxon>
        <taxon>Xiphophorus</taxon>
    </lineage>
</organism>
<dbReference type="FunFam" id="3.40.50.2300:FF:000004">
    <property type="entry name" value="Glutamate receptor, ionotropic, AMPA 2"/>
    <property type="match status" value="1"/>
</dbReference>
<reference evidence="27" key="2">
    <citation type="submission" date="2025-09" db="UniProtKB">
        <authorList>
            <consortium name="Ensembl"/>
        </authorList>
    </citation>
    <scope>IDENTIFICATION</scope>
</reference>
<evidence type="ECO:0000256" key="1">
    <source>
        <dbReference type="ARBA" id="ARBA00022448"/>
    </source>
</evidence>
<keyword evidence="13" id="KW-0325">Glycoprotein</keyword>
<evidence type="ECO:0000313" key="28">
    <source>
        <dbReference type="Proteomes" id="UP000261380"/>
    </source>
</evidence>
<dbReference type="Pfam" id="PF00060">
    <property type="entry name" value="Lig_chan"/>
    <property type="match status" value="1"/>
</dbReference>
<keyword evidence="6 23" id="KW-1133">Transmembrane helix</keyword>
<evidence type="ECO:0000259" key="26">
    <source>
        <dbReference type="SMART" id="SM00918"/>
    </source>
</evidence>
<keyword evidence="3" id="KW-0597">Phosphoprotein</keyword>
<evidence type="ECO:0000256" key="24">
    <source>
        <dbReference type="SAM" id="MobiDB-lite"/>
    </source>
</evidence>
<feature type="site" description="Interaction with the cone snail toxin Con-ikot-ikot" evidence="21">
    <location>
        <position position="545"/>
    </location>
</feature>
<dbReference type="SUPFAM" id="SSF53850">
    <property type="entry name" value="Periplasmic binding protein-like II"/>
    <property type="match status" value="1"/>
</dbReference>
<feature type="site" description="Crucial to convey clamshell closure to channel opening" evidence="21">
    <location>
        <position position="518"/>
    </location>
</feature>
<feature type="binding site" evidence="20">
    <location>
        <position position="590"/>
    </location>
    <ligand>
        <name>L-glutamate</name>
        <dbReference type="ChEBI" id="CHEBI:29985"/>
    </ligand>
</feature>
<evidence type="ECO:0000256" key="17">
    <source>
        <dbReference type="ARBA" id="ARBA00023303"/>
    </source>
</evidence>
<feature type="transmembrane region" description="Helical" evidence="23">
    <location>
        <begin position="489"/>
        <end position="511"/>
    </location>
</feature>
<dbReference type="InterPro" id="IPR019594">
    <property type="entry name" value="Glu/Gly-bd"/>
</dbReference>
<dbReference type="Pfam" id="PF01094">
    <property type="entry name" value="ANF_receptor"/>
    <property type="match status" value="1"/>
</dbReference>
<dbReference type="FunFam" id="3.40.190.10:FF:000001">
    <property type="entry name" value="Glutamate receptor ionotropic, kainate 2"/>
    <property type="match status" value="1"/>
</dbReference>
<keyword evidence="11 22" id="KW-1015">Disulfide bond</keyword>
<comment type="catalytic activity">
    <reaction evidence="19">
        <text>Ca(2+)(in) = Ca(2+)(out)</text>
        <dbReference type="Rhea" id="RHEA:29671"/>
        <dbReference type="ChEBI" id="CHEBI:29108"/>
    </reaction>
</comment>
<name>A0A3B5LHL6_9TELE</name>
<keyword evidence="10" id="KW-0564">Palmitate</keyword>
<feature type="transmembrane region" description="Helical" evidence="23">
    <location>
        <begin position="392"/>
        <end position="414"/>
    </location>
</feature>
<dbReference type="PRINTS" id="PR00177">
    <property type="entry name" value="NMDARECEPTOR"/>
</dbReference>
<evidence type="ECO:0000256" key="3">
    <source>
        <dbReference type="ARBA" id="ARBA00022553"/>
    </source>
</evidence>
<keyword evidence="17 23" id="KW-0407">Ion channel</keyword>
<dbReference type="Gene3D" id="1.10.287.70">
    <property type="match status" value="1"/>
</dbReference>
<keyword evidence="1 23" id="KW-0813">Transport</keyword>
<feature type="binding site" evidence="20">
    <location>
        <position position="351"/>
    </location>
    <ligand>
        <name>L-glutamate</name>
        <dbReference type="ChEBI" id="CHEBI:29985"/>
    </ligand>
</feature>
<dbReference type="SUPFAM" id="SSF81324">
    <property type="entry name" value="Voltage-gated potassium channels"/>
    <property type="match status" value="1"/>
</dbReference>
<keyword evidence="9 23" id="KW-0472">Membrane</keyword>
<evidence type="ECO:0000256" key="19">
    <source>
        <dbReference type="ARBA" id="ARBA00036634"/>
    </source>
</evidence>
<feature type="domain" description="Ionotropic glutamate receptor C-terminal" evidence="25">
    <location>
        <begin position="265"/>
        <end position="654"/>
    </location>
</feature>
<evidence type="ECO:0000313" key="27">
    <source>
        <dbReference type="Ensembl" id="ENSXCOP00000007349.1"/>
    </source>
</evidence>
<evidence type="ECO:0000256" key="7">
    <source>
        <dbReference type="ARBA" id="ARBA00023018"/>
    </source>
</evidence>
<comment type="function">
    <text evidence="23">Receptor for glutamate that functions as a ligand-gated ion channel in the central nervous system and plays an important role in excitatory synaptic transmission. L-glutamate acts as an excitatory neurotransmitter at many synapses in the central nervous system.</text>
</comment>
<keyword evidence="7 23" id="KW-0770">Synapse</keyword>
<dbReference type="InterPro" id="IPR001320">
    <property type="entry name" value="Iontro_rcpt_C"/>
</dbReference>
<keyword evidence="16" id="KW-0449">Lipoprotein</keyword>
<evidence type="ECO:0000256" key="15">
    <source>
        <dbReference type="ARBA" id="ARBA00023286"/>
    </source>
</evidence>
<dbReference type="InterPro" id="IPR001508">
    <property type="entry name" value="Iono_Glu_rcpt_met"/>
</dbReference>
<comment type="similarity">
    <text evidence="23">Belongs to the glutamate-gated ion channel (TC 1.A.10.1) family.</text>
</comment>
<dbReference type="GO" id="GO:0022824">
    <property type="term" value="F:transmitter-gated monoatomic ion channel activity"/>
    <property type="evidence" value="ECO:0007669"/>
    <property type="project" value="UniProtKB-ARBA"/>
</dbReference>
<evidence type="ECO:0000256" key="22">
    <source>
        <dbReference type="PIRSR" id="PIRSR601508-3"/>
    </source>
</evidence>
<evidence type="ECO:0000256" key="8">
    <source>
        <dbReference type="ARBA" id="ARBA00023065"/>
    </source>
</evidence>
<comment type="subcellular location">
    <subcellularLocation>
        <location evidence="18 23">Postsynaptic cell membrane</location>
        <topology evidence="18 23">Multi-pass membrane protein</topology>
    </subcellularLocation>
</comment>
<protein>
    <recommendedName>
        <fullName evidence="23">Glutamate receptor</fullName>
    </recommendedName>
</protein>
<dbReference type="Gene3D" id="3.40.50.2300">
    <property type="match status" value="4"/>
</dbReference>
<keyword evidence="8 23" id="KW-0406">Ion transport</keyword>
<evidence type="ECO:0000256" key="2">
    <source>
        <dbReference type="ARBA" id="ARBA00022475"/>
    </source>
</evidence>
<keyword evidence="15 23" id="KW-1071">Ligand-gated ion channel</keyword>
<accession>A0A3B5LHL6</accession>
<evidence type="ECO:0000256" key="12">
    <source>
        <dbReference type="ARBA" id="ARBA00023170"/>
    </source>
</evidence>
<feature type="binding site" evidence="20">
    <location>
        <position position="540"/>
    </location>
    <ligand>
        <name>L-glutamate</name>
        <dbReference type="ChEBI" id="CHEBI:29985"/>
    </ligand>
</feature>
<evidence type="ECO:0000256" key="23">
    <source>
        <dbReference type="RuleBase" id="RU367118"/>
    </source>
</evidence>
<feature type="region of interest" description="Disordered" evidence="24">
    <location>
        <begin position="425"/>
        <end position="448"/>
    </location>
</feature>
<dbReference type="Pfam" id="PF10613">
    <property type="entry name" value="Lig_chan-Glu_bd"/>
    <property type="match status" value="1"/>
</dbReference>
<dbReference type="SUPFAM" id="SSF53822">
    <property type="entry name" value="Periplasmic binding protein-like I"/>
    <property type="match status" value="1"/>
</dbReference>
<dbReference type="GeneTree" id="ENSGT00940000157342"/>
<evidence type="ECO:0000256" key="16">
    <source>
        <dbReference type="ARBA" id="ARBA00023288"/>
    </source>
</evidence>
<feature type="site" description="Interaction with the cone snail toxin Con-ikot-ikot" evidence="21">
    <location>
        <position position="637"/>
    </location>
</feature>
<evidence type="ECO:0000256" key="4">
    <source>
        <dbReference type="ARBA" id="ARBA00022692"/>
    </source>
</evidence>
<dbReference type="AlphaFoldDB" id="A0A3B5LHL6"/>
<dbReference type="InterPro" id="IPR028082">
    <property type="entry name" value="Peripla_BP_I"/>
</dbReference>
<evidence type="ECO:0000256" key="11">
    <source>
        <dbReference type="ARBA" id="ARBA00023157"/>
    </source>
</evidence>
<feature type="binding site" evidence="20">
    <location>
        <position position="539"/>
    </location>
    <ligand>
        <name>L-glutamate</name>
        <dbReference type="ChEBI" id="CHEBI:29985"/>
    </ligand>
</feature>
<evidence type="ECO:0000256" key="5">
    <source>
        <dbReference type="ARBA" id="ARBA00022729"/>
    </source>
</evidence>
<feature type="binding site" evidence="20">
    <location>
        <position position="356"/>
    </location>
    <ligand>
        <name>L-glutamate</name>
        <dbReference type="ChEBI" id="CHEBI:29985"/>
    </ligand>
</feature>
<dbReference type="PANTHER" id="PTHR18966">
    <property type="entry name" value="IONOTROPIC GLUTAMATE RECEPTOR"/>
    <property type="match status" value="1"/>
</dbReference>
<keyword evidence="12 23" id="KW-0675">Receptor</keyword>
<dbReference type="CDD" id="cd13729">
    <property type="entry name" value="PBP2_iGluR_AMPA_GluR1"/>
    <property type="match status" value="1"/>
</dbReference>
<feature type="site" description="Interaction with the cone snail toxin Con-ikot-ikot" evidence="21">
    <location>
        <position position="324"/>
    </location>
</feature>
<dbReference type="SMART" id="SM00918">
    <property type="entry name" value="Lig_chan-Glu_bd"/>
    <property type="match status" value="1"/>
</dbReference>
<evidence type="ECO:0000256" key="20">
    <source>
        <dbReference type="PIRSR" id="PIRSR601508-1"/>
    </source>
</evidence>
<dbReference type="Proteomes" id="UP000261380">
    <property type="component" value="Unplaced"/>
</dbReference>
<evidence type="ECO:0000256" key="9">
    <source>
        <dbReference type="ARBA" id="ARBA00023136"/>
    </source>
</evidence>
<keyword evidence="2 23" id="KW-1003">Cell membrane</keyword>
<dbReference type="FunFam" id="1.10.287.70:FF:000067">
    <property type="entry name" value="glutamate receptor 2 isoform X1"/>
    <property type="match status" value="1"/>
</dbReference>
<keyword evidence="5" id="KW-0732">Signal</keyword>
<dbReference type="InterPro" id="IPR001828">
    <property type="entry name" value="ANF_lig-bd_rcpt"/>
</dbReference>
<dbReference type="FunFam" id="3.40.190.10:FF:000666">
    <property type="entry name" value="Glutamate receptor, ionotropic, AMPA 2a"/>
    <property type="match status" value="1"/>
</dbReference>
<evidence type="ECO:0000256" key="21">
    <source>
        <dbReference type="PIRSR" id="PIRSR601508-2"/>
    </source>
</evidence>
<feature type="domain" description="Ionotropic glutamate receptor L-glutamate and glycine-binding" evidence="26">
    <location>
        <begin position="275"/>
        <end position="340"/>
    </location>
</feature>
<feature type="binding site" evidence="20">
    <location>
        <position position="349"/>
    </location>
    <ligand>
        <name>L-glutamate</name>
        <dbReference type="ChEBI" id="CHEBI:29985"/>
    </ligand>
</feature>
<evidence type="ECO:0000256" key="18">
    <source>
        <dbReference type="ARBA" id="ARBA00034104"/>
    </source>
</evidence>
<keyword evidence="28" id="KW-1185">Reference proteome</keyword>
<dbReference type="SMART" id="SM00079">
    <property type="entry name" value="PBPe"/>
    <property type="match status" value="1"/>
</dbReference>
<dbReference type="GO" id="GO:0007166">
    <property type="term" value="P:cell surface receptor signaling pathway"/>
    <property type="evidence" value="ECO:0007669"/>
    <property type="project" value="UniProtKB-ARBA"/>
</dbReference>
<evidence type="ECO:0000256" key="13">
    <source>
        <dbReference type="ARBA" id="ARBA00023180"/>
    </source>
</evidence>
<reference evidence="27" key="1">
    <citation type="submission" date="2025-08" db="UniProtKB">
        <authorList>
            <consortium name="Ensembl"/>
        </authorList>
    </citation>
    <scope>IDENTIFICATION</scope>
</reference>
<evidence type="ECO:0000256" key="14">
    <source>
        <dbReference type="ARBA" id="ARBA00023257"/>
    </source>
</evidence>
<keyword evidence="14 23" id="KW-0628">Postsynaptic cell membrane</keyword>
<dbReference type="Ensembl" id="ENSXCOT00000007444.1">
    <property type="protein sequence ID" value="ENSXCOP00000007349.1"/>
    <property type="gene ID" value="ENSXCOG00000004604.1"/>
</dbReference>
<dbReference type="GO" id="GO:0045211">
    <property type="term" value="C:postsynaptic membrane"/>
    <property type="evidence" value="ECO:0007669"/>
    <property type="project" value="UniProtKB-SubCell"/>
</dbReference>
<sequence>MTCETSSVFRFALAQHQDVPKLVPQVDMVDIGSSFAMTYAFCSQFSKGVYTIMGLYDRKTVNMLMSFCGSLHVCFITPSFPVKTNNQFVLQLRPQLQEPLMALLEHFKWKRFVYMYSSDSGLTVLQRILDTAAERSWQVTSANLDTMTEKTFIKLLADLDYKEDFHIIIDCELERLNNILNLVKDSLINTLVYLWVDFLQVRLEGLTGHVEFNEQGHRTNYTLTVMELSHMGPRKIGFWNEKRGYVHTPISRLPTEELVNLLNKTYIVTTILEAPYMMLKKNHEQFAGNDKYEGYCAELASEIAKHVGFTYRLELVGDGKYGSRDPETKQWNGMVGELVYGKADMAVAPLTITLVREQDIDFTKPFMSLGISIMIKKPTKSKPGVFSFLDPLAYEIWMCIVFAYIGVSVVLFLVSRFSPYEWQGEESDEEDETVPASNQNQNQQKDKETPEHINDFGIFNSLWFSLGAFMQQGCDISPRSLSGRIVGGVWWFFTLIIISSYTANLAAFLTVERMVSPIESAEDLAKQTEIAYGTLEGGSTKDFFKRSKIAVFEKMWSYMRSADPSVFVKSTNEGVIRVRKSKGKYAYLLESSMNEYIEQRKPCDTMKVGGNLDSKGYGVATPKASPLRNPVNLAVLKLNEQGLLDKLKNRWWYDKGECGIGGGDSKLEFIFLNFVFDFSRNSALQELIDAAMMSTTTGRGGENGRVVAHDFPKAGAQGLPCMSKAAGRGLSSTGM</sequence>
<feature type="disulfide bond" evidence="22">
    <location>
        <begin position="603"/>
        <end position="658"/>
    </location>
</feature>
<evidence type="ECO:0000256" key="6">
    <source>
        <dbReference type="ARBA" id="ARBA00022989"/>
    </source>
</evidence>
<dbReference type="Gene3D" id="3.40.190.10">
    <property type="entry name" value="Periplasmic binding protein-like II"/>
    <property type="match status" value="2"/>
</dbReference>
<evidence type="ECO:0000256" key="10">
    <source>
        <dbReference type="ARBA" id="ARBA00023139"/>
    </source>
</evidence>
<keyword evidence="4 23" id="KW-0812">Transmembrane</keyword>
<evidence type="ECO:0000259" key="25">
    <source>
        <dbReference type="SMART" id="SM00079"/>
    </source>
</evidence>
<dbReference type="InterPro" id="IPR015683">
    <property type="entry name" value="Ionotropic_Glu_rcpt"/>
</dbReference>